<evidence type="ECO:0000256" key="2">
    <source>
        <dbReference type="ARBA" id="ARBA00022542"/>
    </source>
</evidence>
<accession>A0A8K9WRE4</accession>
<dbReference type="PRINTS" id="PR00722">
    <property type="entry name" value="CHYMOTRYPSIN"/>
</dbReference>
<evidence type="ECO:0000256" key="5">
    <source>
        <dbReference type="ARBA" id="ARBA00022737"/>
    </source>
</evidence>
<dbReference type="PROSITE" id="PS50240">
    <property type="entry name" value="TRYPSIN_DOM"/>
    <property type="match status" value="1"/>
</dbReference>
<dbReference type="GO" id="GO:0004252">
    <property type="term" value="F:serine-type endopeptidase activity"/>
    <property type="evidence" value="ECO:0007669"/>
    <property type="project" value="InterPro"/>
</dbReference>
<keyword evidence="2" id="KW-0721">Serine protease homolog</keyword>
<feature type="disulfide bond" evidence="14">
    <location>
        <begin position="1047"/>
        <end position="1086"/>
    </location>
</feature>
<dbReference type="SMART" id="SM00473">
    <property type="entry name" value="PAN_AP"/>
    <property type="match status" value="1"/>
</dbReference>
<sequence>MVQLWASYTLIEGSGVSVVCVCVRACVGVCVCVRLIAEILCVHVCLSTLFLFTVCQSVPSVCSPSLSCLRVQEAVVTGVSSLSCLRVQEAVVAEVQSLSRLRVQEAVVTEVQSLSCLRVQEAVITEVSSLSCLRVQDAVVTEVSSLSCLRVQEAVVIEVPSLSRLRVQEAVVTEVSSLSYLRVQEAVVTEVQSLSCLRVQEAVVTEVPSLSRLKLQEAVVTEVSSLSCLRVQEAVVTEVQSLSCLRVQEAVVTEVPSLSRLRVQEAVVTEVSSLSCLRVQEAVVTEVPSLSRLRVQEAVVTEYHLCPVSEYRKQSLQTYHLCPVSECRKQSLQKYHLCPVSECRKQSLQKYHLCPVSECRKQSLQKYHLCPVSECRKQSLQKYHLCPVSECRKQSLQKYHLCPVSECRKQSLQKYHLCPVSECRKQSLQKYHLCPVSECRKQSLQKYSLCPVSEYRKQSLQTYHLCPVSEYRKQSLQKYHLCPVSECRKQSLQKYHLCPVSECRKQSLQKYHLCPVSEYRKQSLQKYHLCPVSEYRKQSLQKYHLCPVAECRKQSLQKYHLCPVSEYRKQSLQTYHLCPISECRKQSLQKYHLCPVSECRKQSLQKYSLCPVSECRKQSLQKYHLCPVSECRKQSLQKYHLCPVSECRKQSLQKYHLCPVSACRKQSLQKYHLCPVSVCRKQSLQKYHLCPVSECRKQSLQKYHLCPVSECRKQSLQKYSLCPVSECRKQSLQKYHLCPVSECRKQLLQKYHLCPVSECRKQSLQQYQKSEDTRLLCPDCPQPSMVKNSRSLEHCARKCSKNKKTFTCRAFYFDHQNRKCHLLPFDRFMDSAHREHRVNFDLYEKKDYVRECIIGSGVNYKGRRAVTKAKIPCQSWAESFPHEHTFQPARLGKKDLNGNFCRNPKNESSGPWCFTTDPEVRHQECGLPQCSQVECMRCNGEDYKGPMDHTESGKECQRWDSSKPHRHPYQPKKYPDKGLNDNYCRNPDNRLRPWCYTMDPQTPWEYCNISVCDPGNDSDVDATSSCFREQGQSYHGTVSVTPSGVTCQRWDSQFPHNHTYSPQNYKCKDLRENYCRNPDGAEIPWCFTTDPNQRLAFCTHIPRCETENIDTEDCYEGNGGNYTGNLSKTRSGIPCGLWANHSNRYKSSVGLERNLCRNPDQDKHGPWCHTTDPSIPWDYCKLKRCKNTKHCISLVSKTSCFIHKTTRIVGGAQVHKAKDGSWVVSIQKGNTHWCGGSLIREEWVLTDQQCFSSCVPDLSEYSVQVGLLHLNSSLDHPRLRIAHVVCGPEGSNLALLKLAKPAPLSEHAFTIQLPVAGCGVTDGTNCLMYGWGETKGTGYEGALKAVSLPMVSNDWCSELHNKTLPVTDSKVCAGGRKDQGVCERDYGGPLVCQERESKVIVGVSIHGRGCALARRPAIFVNVAYYSGWIHKVFIHYSREAEKDMKDSYNMQID</sequence>
<dbReference type="PANTHER" id="PTHR24261">
    <property type="entry name" value="PLASMINOGEN-RELATED"/>
    <property type="match status" value="1"/>
</dbReference>
<feature type="disulfide bond" evidence="14">
    <location>
        <begin position="1075"/>
        <end position="1098"/>
    </location>
</feature>
<dbReference type="GO" id="GO:0006508">
    <property type="term" value="P:proteolysis"/>
    <property type="evidence" value="ECO:0007669"/>
    <property type="project" value="InterPro"/>
</dbReference>
<comment type="function">
    <text evidence="13">Potent mitogen for mature parenchymal hepatocyte cells, seems to be a hepatotrophic factor, and acts as a growth factor for a broad spectrum of tissues and cell types. Activating ligand for the receptor tyrosine kinase MET by binding to it and promoting its dimerization. Activates MAPK signaling following TMPRSS13 cleavage and activation.</text>
</comment>
<dbReference type="InterPro" id="IPR038178">
    <property type="entry name" value="Kringle_sf"/>
</dbReference>
<dbReference type="SUPFAM" id="SSF57414">
    <property type="entry name" value="Hairpin loop containing domain-like"/>
    <property type="match status" value="1"/>
</dbReference>
<dbReference type="CDD" id="cd00108">
    <property type="entry name" value="KR"/>
    <property type="match status" value="3"/>
</dbReference>
<evidence type="ECO:0000259" key="18">
    <source>
        <dbReference type="PROSITE" id="PS50948"/>
    </source>
</evidence>
<protein>
    <recommendedName>
        <fullName evidence="1">Hepatocyte growth factor</fullName>
    </recommendedName>
    <alternativeName>
        <fullName evidence="12">Hepatopoietin-A</fullName>
    </alternativeName>
    <alternativeName>
        <fullName evidence="11">Scatter factor</fullName>
    </alternativeName>
</protein>
<dbReference type="GeneTree" id="ENSGT00940000156019"/>
<dbReference type="Pfam" id="PF00089">
    <property type="entry name" value="Trypsin"/>
    <property type="match status" value="1"/>
</dbReference>
<dbReference type="InterPro" id="IPR050759">
    <property type="entry name" value="Serine_protease_kringle"/>
</dbReference>
<keyword evidence="5" id="KW-0677">Repeat</keyword>
<proteinExistence type="predicted"/>
<evidence type="ECO:0000313" key="19">
    <source>
        <dbReference type="Ensembl" id="ENSOMYP00000118987.1"/>
    </source>
</evidence>
<dbReference type="Proteomes" id="UP000694395">
    <property type="component" value="Chromosome 21"/>
</dbReference>
<dbReference type="InterPro" id="IPR009003">
    <property type="entry name" value="Peptidase_S1_PA"/>
</dbReference>
<dbReference type="SUPFAM" id="SSF57440">
    <property type="entry name" value="Kringle-like"/>
    <property type="match status" value="4"/>
</dbReference>
<dbReference type="Gene3D" id="3.50.4.10">
    <property type="entry name" value="Hepatocyte Growth Factor"/>
    <property type="match status" value="1"/>
</dbReference>
<evidence type="ECO:0000256" key="6">
    <source>
        <dbReference type="ARBA" id="ARBA00023030"/>
    </source>
</evidence>
<dbReference type="SMART" id="SM00130">
    <property type="entry name" value="KR"/>
    <property type="match status" value="4"/>
</dbReference>
<dbReference type="InterPro" id="IPR000001">
    <property type="entry name" value="Kringle"/>
</dbReference>
<evidence type="ECO:0000256" key="15">
    <source>
        <dbReference type="SAM" id="MobiDB-lite"/>
    </source>
</evidence>
<dbReference type="GO" id="GO:0008083">
    <property type="term" value="F:growth factor activity"/>
    <property type="evidence" value="ECO:0007669"/>
    <property type="project" value="UniProtKB-KW"/>
</dbReference>
<dbReference type="InterPro" id="IPR027284">
    <property type="entry name" value="Hepatocyte_GF"/>
</dbReference>
<dbReference type="SMART" id="SM00020">
    <property type="entry name" value="Tryp_SPc"/>
    <property type="match status" value="1"/>
</dbReference>
<reference evidence="19" key="3">
    <citation type="submission" date="2025-09" db="UniProtKB">
        <authorList>
            <consortium name="Ensembl"/>
        </authorList>
    </citation>
    <scope>IDENTIFICATION</scope>
</reference>
<dbReference type="PROSITE" id="PS50070">
    <property type="entry name" value="KRINGLE_2"/>
    <property type="match status" value="4"/>
</dbReference>
<dbReference type="Pfam" id="PF00051">
    <property type="entry name" value="Kringle"/>
    <property type="match status" value="4"/>
</dbReference>
<evidence type="ECO:0000256" key="13">
    <source>
        <dbReference type="ARBA" id="ARBA00045210"/>
    </source>
</evidence>
<evidence type="ECO:0000256" key="1">
    <source>
        <dbReference type="ARBA" id="ARBA00021784"/>
    </source>
</evidence>
<dbReference type="FunFam" id="2.40.20.10:FF:000004">
    <property type="entry name" value="Hepatocyte growth factor"/>
    <property type="match status" value="1"/>
</dbReference>
<keyword evidence="9" id="KW-0873">Pyrrolidone carboxylic acid</keyword>
<keyword evidence="7 14" id="KW-1015">Disulfide bond</keyword>
<dbReference type="PIRSF" id="PIRSF500183">
    <property type="entry name" value="Hepatocyte_GF"/>
    <property type="match status" value="1"/>
</dbReference>
<feature type="compositionally biased region" description="Basic and acidic residues" evidence="15">
    <location>
        <begin position="947"/>
        <end position="963"/>
    </location>
</feature>
<dbReference type="InterPro" id="IPR013806">
    <property type="entry name" value="Kringle-like"/>
</dbReference>
<dbReference type="InterPro" id="IPR001314">
    <property type="entry name" value="Peptidase_S1A"/>
</dbReference>
<dbReference type="InterPro" id="IPR001254">
    <property type="entry name" value="Trypsin_dom"/>
</dbReference>
<comment type="caution">
    <text evidence="14">Lacks conserved residue(s) required for the propagation of feature annotation.</text>
</comment>
<evidence type="ECO:0000259" key="16">
    <source>
        <dbReference type="PROSITE" id="PS50070"/>
    </source>
</evidence>
<evidence type="ECO:0000259" key="17">
    <source>
        <dbReference type="PROSITE" id="PS50240"/>
    </source>
</evidence>
<evidence type="ECO:0000256" key="4">
    <source>
        <dbReference type="ARBA" id="ARBA00022729"/>
    </source>
</evidence>
<name>A0A8K9WRE4_ONCMY</name>
<feature type="disulfide bond" evidence="14">
    <location>
        <begin position="956"/>
        <end position="995"/>
    </location>
</feature>
<dbReference type="InterPro" id="IPR043504">
    <property type="entry name" value="Peptidase_S1_PA_chymotrypsin"/>
</dbReference>
<keyword evidence="3 14" id="KW-0420">Kringle</keyword>
<feature type="disulfide bond" evidence="14">
    <location>
        <begin position="984"/>
        <end position="1007"/>
    </location>
</feature>
<dbReference type="InterPro" id="IPR018056">
    <property type="entry name" value="Kringle_CS"/>
</dbReference>
<feature type="domain" description="Kringle" evidence="16">
    <location>
        <begin position="1025"/>
        <end position="1104"/>
    </location>
</feature>
<evidence type="ECO:0000256" key="8">
    <source>
        <dbReference type="ARBA" id="ARBA00023180"/>
    </source>
</evidence>
<dbReference type="InterPro" id="IPR024174">
    <property type="entry name" value="HGF/MST1"/>
</dbReference>
<dbReference type="InterPro" id="IPR003609">
    <property type="entry name" value="Pan_app"/>
</dbReference>
<dbReference type="Gene3D" id="2.40.10.10">
    <property type="entry name" value="Trypsin-like serine proteases"/>
    <property type="match status" value="2"/>
</dbReference>
<dbReference type="PRINTS" id="PR00018">
    <property type="entry name" value="KRINGLE"/>
</dbReference>
<dbReference type="CDD" id="cd01099">
    <property type="entry name" value="PAN_AP_HGF"/>
    <property type="match status" value="1"/>
</dbReference>
<keyword evidence="8" id="KW-0325">Glycoprotein</keyword>
<evidence type="ECO:0000313" key="20">
    <source>
        <dbReference type="Proteomes" id="UP000694395"/>
    </source>
</evidence>
<evidence type="ECO:0000256" key="14">
    <source>
        <dbReference type="PROSITE-ProRule" id="PRU00121"/>
    </source>
</evidence>
<reference evidence="19" key="2">
    <citation type="submission" date="2025-08" db="UniProtKB">
        <authorList>
            <consortium name="Ensembl"/>
        </authorList>
    </citation>
    <scope>IDENTIFICATION</scope>
</reference>
<keyword evidence="4" id="KW-0732">Signal</keyword>
<evidence type="ECO:0000256" key="10">
    <source>
        <dbReference type="ARBA" id="ARBA00025867"/>
    </source>
</evidence>
<dbReference type="PROSITE" id="PS50948">
    <property type="entry name" value="PAN"/>
    <property type="match status" value="1"/>
</dbReference>
<dbReference type="Ensembl" id="ENSOMYT00000117919.1">
    <property type="protein sequence ID" value="ENSOMYP00000118987.1"/>
    <property type="gene ID" value="ENSOMYG00000050980.1"/>
</dbReference>
<comment type="subunit">
    <text evidence="10">Dimer of an alpha chain and a beta chain linked by a disulfide bond. Interacts with SRPX2; the interaction increases HGF mitogenic activity.</text>
</comment>
<feature type="domain" description="Peptidase S1" evidence="17">
    <location>
        <begin position="1208"/>
        <end position="1434"/>
    </location>
</feature>
<evidence type="ECO:0000256" key="12">
    <source>
        <dbReference type="ARBA" id="ARBA00033078"/>
    </source>
</evidence>
<feature type="domain" description="Kringle" evidence="16">
    <location>
        <begin position="1113"/>
        <end position="1185"/>
    </location>
</feature>
<keyword evidence="20" id="KW-1185">Reference proteome</keyword>
<evidence type="ECO:0000256" key="3">
    <source>
        <dbReference type="ARBA" id="ARBA00022572"/>
    </source>
</evidence>
<feature type="disulfide bond" evidence="14">
    <location>
        <begin position="935"/>
        <end position="1012"/>
    </location>
</feature>
<organism evidence="19 20">
    <name type="scientific">Oncorhynchus mykiss</name>
    <name type="common">Rainbow trout</name>
    <name type="synonym">Salmo gairdneri</name>
    <dbReference type="NCBI Taxonomy" id="8022"/>
    <lineage>
        <taxon>Eukaryota</taxon>
        <taxon>Metazoa</taxon>
        <taxon>Chordata</taxon>
        <taxon>Craniata</taxon>
        <taxon>Vertebrata</taxon>
        <taxon>Euteleostomi</taxon>
        <taxon>Actinopterygii</taxon>
        <taxon>Neopterygii</taxon>
        <taxon>Teleostei</taxon>
        <taxon>Protacanthopterygii</taxon>
        <taxon>Salmoniformes</taxon>
        <taxon>Salmonidae</taxon>
        <taxon>Salmoninae</taxon>
        <taxon>Oncorhynchus</taxon>
    </lineage>
</organism>
<evidence type="ECO:0000256" key="11">
    <source>
        <dbReference type="ARBA" id="ARBA00031997"/>
    </source>
</evidence>
<dbReference type="PROSITE" id="PS00021">
    <property type="entry name" value="KRINGLE_1"/>
    <property type="match status" value="3"/>
</dbReference>
<dbReference type="SUPFAM" id="SSF50494">
    <property type="entry name" value="Trypsin-like serine proteases"/>
    <property type="match status" value="1"/>
</dbReference>
<dbReference type="Gene3D" id="2.40.20.10">
    <property type="entry name" value="Plasminogen Kringle 4"/>
    <property type="match status" value="4"/>
</dbReference>
<feature type="domain" description="Kringle" evidence="16">
    <location>
        <begin position="934"/>
        <end position="1012"/>
    </location>
</feature>
<dbReference type="PIRSF" id="PIRSF001152">
    <property type="entry name" value="HGF_MST1"/>
    <property type="match status" value="1"/>
</dbReference>
<evidence type="ECO:0000256" key="9">
    <source>
        <dbReference type="ARBA" id="ARBA00023283"/>
    </source>
</evidence>
<dbReference type="CDD" id="cd00190">
    <property type="entry name" value="Tryp_SPc"/>
    <property type="match status" value="1"/>
</dbReference>
<feature type="domain" description="Apple" evidence="18">
    <location>
        <begin position="759"/>
        <end position="847"/>
    </location>
</feature>
<reference evidence="19" key="1">
    <citation type="submission" date="2020-07" db="EMBL/GenBank/DDBJ databases">
        <title>A long reads based de novo assembly of the rainbow trout Arlee double haploid line genome.</title>
        <authorList>
            <person name="Gao G."/>
            <person name="Palti Y."/>
        </authorList>
    </citation>
    <scope>NUCLEOTIDE SEQUENCE [LARGE SCALE GENOMIC DNA]</scope>
</reference>
<feature type="domain" description="Kringle" evidence="16">
    <location>
        <begin position="851"/>
        <end position="930"/>
    </location>
</feature>
<feature type="region of interest" description="Disordered" evidence="15">
    <location>
        <begin position="947"/>
        <end position="972"/>
    </location>
</feature>
<dbReference type="PANTHER" id="PTHR24261:SF8">
    <property type="entry name" value="HEPATOCYTE GROWTH FACTOR"/>
    <property type="match status" value="1"/>
</dbReference>
<evidence type="ECO:0000256" key="7">
    <source>
        <dbReference type="ARBA" id="ARBA00023157"/>
    </source>
</evidence>
<keyword evidence="6" id="KW-0339">Growth factor</keyword>